<feature type="region of interest" description="Disordered" evidence="1">
    <location>
        <begin position="1"/>
        <end position="21"/>
    </location>
</feature>
<feature type="region of interest" description="Disordered" evidence="1">
    <location>
        <begin position="101"/>
        <end position="120"/>
    </location>
</feature>
<evidence type="ECO:0000259" key="3">
    <source>
        <dbReference type="Pfam" id="PF24583"/>
    </source>
</evidence>
<feature type="transmembrane region" description="Helical" evidence="2">
    <location>
        <begin position="188"/>
        <end position="208"/>
    </location>
</feature>
<name>A3AW91_ORYSJ</name>
<organism evidence="4">
    <name type="scientific">Oryza sativa subsp. japonica</name>
    <name type="common">Rice</name>
    <dbReference type="NCBI Taxonomy" id="39947"/>
    <lineage>
        <taxon>Eukaryota</taxon>
        <taxon>Viridiplantae</taxon>
        <taxon>Streptophyta</taxon>
        <taxon>Embryophyta</taxon>
        <taxon>Tracheophyta</taxon>
        <taxon>Spermatophyta</taxon>
        <taxon>Magnoliopsida</taxon>
        <taxon>Liliopsida</taxon>
        <taxon>Poales</taxon>
        <taxon>Poaceae</taxon>
        <taxon>BOP clade</taxon>
        <taxon>Oryzoideae</taxon>
        <taxon>Oryzeae</taxon>
        <taxon>Oryzinae</taxon>
        <taxon>Oryza</taxon>
        <taxon>Oryza sativa</taxon>
    </lineage>
</organism>
<dbReference type="AlphaFoldDB" id="A3AW91"/>
<dbReference type="Proteomes" id="UP000007752">
    <property type="component" value="Chromosome 4"/>
</dbReference>
<gene>
    <name evidence="4" type="ORF">OsJ_15723</name>
</gene>
<reference evidence="4" key="2">
    <citation type="submission" date="2008-12" db="EMBL/GenBank/DDBJ databases">
        <title>Improved gene annotation of the rice (Oryza sativa) genomes.</title>
        <authorList>
            <person name="Wang J."/>
            <person name="Li R."/>
            <person name="Fan W."/>
            <person name="Huang Q."/>
            <person name="Zhang J."/>
            <person name="Zhou Y."/>
            <person name="Hu Y."/>
            <person name="Zi S."/>
            <person name="Li J."/>
            <person name="Ni P."/>
            <person name="Zheng H."/>
            <person name="Zhang Y."/>
            <person name="Zhao M."/>
            <person name="Hao Q."/>
            <person name="McDermott J."/>
            <person name="Samudrala R."/>
            <person name="Kristiansen K."/>
            <person name="Wong G.K.-S."/>
        </authorList>
    </citation>
    <scope>NUCLEOTIDE SEQUENCE</scope>
</reference>
<dbReference type="InterPro" id="IPR056029">
    <property type="entry name" value="DUF7610"/>
</dbReference>
<keyword evidence="2" id="KW-0812">Transmembrane</keyword>
<accession>A3AW91</accession>
<evidence type="ECO:0000256" key="2">
    <source>
        <dbReference type="SAM" id="Phobius"/>
    </source>
</evidence>
<dbReference type="Pfam" id="PF24583">
    <property type="entry name" value="DUF7610"/>
    <property type="match status" value="1"/>
</dbReference>
<protein>
    <recommendedName>
        <fullName evidence="3">DUF7610 domain-containing protein</fullName>
    </recommendedName>
</protein>
<evidence type="ECO:0000313" key="4">
    <source>
        <dbReference type="EMBL" id="EAZ31580.1"/>
    </source>
</evidence>
<keyword evidence="2" id="KW-1133">Transmembrane helix</keyword>
<proteinExistence type="predicted"/>
<sequence length="267" mass="28560">MDVDMERPPAATAQGVRPNPVVERKLGELDACLADAMSSRPRRSDVDGSLFAEIQAKTDFLKTLIAAEGECHGGALPEHLEEAKARFAVLKGAFDKWARRDDAAAPAEEEQPDGAAGSGSECSCTESCFGVEVTGCLEATSDVEREAVEMATLGATFNAERRAGHKPSPSPAAATRNAARRRGWRRSAACCGAAGAVAVLALAIGVAIEFASVARPKRLRCSDLTDLFPLQFRCFFRCGLLQYLATCRVAKFRSSCFLCGIRLLINM</sequence>
<feature type="domain" description="DUF7610" evidence="3">
    <location>
        <begin position="22"/>
        <end position="100"/>
    </location>
</feature>
<evidence type="ECO:0000256" key="1">
    <source>
        <dbReference type="SAM" id="MobiDB-lite"/>
    </source>
</evidence>
<dbReference type="EMBL" id="CM000141">
    <property type="protein sequence ID" value="EAZ31580.1"/>
    <property type="molecule type" value="Genomic_DNA"/>
</dbReference>
<keyword evidence="2" id="KW-0472">Membrane</keyword>
<reference evidence="4" key="1">
    <citation type="journal article" date="2005" name="PLoS Biol.">
        <title>The genomes of Oryza sativa: a history of duplications.</title>
        <authorList>
            <person name="Yu J."/>
            <person name="Wang J."/>
            <person name="Lin W."/>
            <person name="Li S."/>
            <person name="Li H."/>
            <person name="Zhou J."/>
            <person name="Ni P."/>
            <person name="Dong W."/>
            <person name="Hu S."/>
            <person name="Zeng C."/>
            <person name="Zhang J."/>
            <person name="Zhang Y."/>
            <person name="Li R."/>
            <person name="Xu Z."/>
            <person name="Li S."/>
            <person name="Li X."/>
            <person name="Zheng H."/>
            <person name="Cong L."/>
            <person name="Lin L."/>
            <person name="Yin J."/>
            <person name="Geng J."/>
            <person name="Li G."/>
            <person name="Shi J."/>
            <person name="Liu J."/>
            <person name="Lv H."/>
            <person name="Li J."/>
            <person name="Wang J."/>
            <person name="Deng Y."/>
            <person name="Ran L."/>
            <person name="Shi X."/>
            <person name="Wang X."/>
            <person name="Wu Q."/>
            <person name="Li C."/>
            <person name="Ren X."/>
            <person name="Wang J."/>
            <person name="Wang X."/>
            <person name="Li D."/>
            <person name="Liu D."/>
            <person name="Zhang X."/>
            <person name="Ji Z."/>
            <person name="Zhao W."/>
            <person name="Sun Y."/>
            <person name="Zhang Z."/>
            <person name="Bao J."/>
            <person name="Han Y."/>
            <person name="Dong L."/>
            <person name="Ji J."/>
            <person name="Chen P."/>
            <person name="Wu S."/>
            <person name="Liu J."/>
            <person name="Xiao Y."/>
            <person name="Bu D."/>
            <person name="Tan J."/>
            <person name="Yang L."/>
            <person name="Ye C."/>
            <person name="Zhang J."/>
            <person name="Xu J."/>
            <person name="Zhou Y."/>
            <person name="Yu Y."/>
            <person name="Zhang B."/>
            <person name="Zhuang S."/>
            <person name="Wei H."/>
            <person name="Liu B."/>
            <person name="Lei M."/>
            <person name="Yu H."/>
            <person name="Li Y."/>
            <person name="Xu H."/>
            <person name="Wei S."/>
            <person name="He X."/>
            <person name="Fang L."/>
            <person name="Zhang Z."/>
            <person name="Zhang Y."/>
            <person name="Huang X."/>
            <person name="Su Z."/>
            <person name="Tong W."/>
            <person name="Li J."/>
            <person name="Tong Z."/>
            <person name="Li S."/>
            <person name="Ye J."/>
            <person name="Wang L."/>
            <person name="Fang L."/>
            <person name="Lei T."/>
            <person name="Chen C."/>
            <person name="Chen H."/>
            <person name="Xu Z."/>
            <person name="Li H."/>
            <person name="Huang H."/>
            <person name="Zhang F."/>
            <person name="Xu H."/>
            <person name="Li N."/>
            <person name="Zhao C."/>
            <person name="Li S."/>
            <person name="Dong L."/>
            <person name="Huang Y."/>
            <person name="Li L."/>
            <person name="Xi Y."/>
            <person name="Qi Q."/>
            <person name="Li W."/>
            <person name="Zhang B."/>
            <person name="Hu W."/>
            <person name="Zhang Y."/>
            <person name="Tian X."/>
            <person name="Jiao Y."/>
            <person name="Liang X."/>
            <person name="Jin J."/>
            <person name="Gao L."/>
            <person name="Zheng W."/>
            <person name="Hao B."/>
            <person name="Liu S."/>
            <person name="Wang W."/>
            <person name="Yuan L."/>
            <person name="Cao M."/>
            <person name="McDermott J."/>
            <person name="Samudrala R."/>
            <person name="Wang J."/>
            <person name="Wong G.K."/>
            <person name="Yang H."/>
        </authorList>
    </citation>
    <scope>NUCLEOTIDE SEQUENCE [LARGE SCALE GENOMIC DNA]</scope>
</reference>